<keyword evidence="2" id="KW-1185">Reference proteome</keyword>
<reference evidence="2" key="1">
    <citation type="journal article" date="2017" name="Cell">
        <title>Insights into land plant evolution garnered from the Marchantia polymorpha genome.</title>
        <authorList>
            <person name="Bowman J.L."/>
            <person name="Kohchi T."/>
            <person name="Yamato K.T."/>
            <person name="Jenkins J."/>
            <person name="Shu S."/>
            <person name="Ishizaki K."/>
            <person name="Yamaoka S."/>
            <person name="Nishihama R."/>
            <person name="Nakamura Y."/>
            <person name="Berger F."/>
            <person name="Adam C."/>
            <person name="Aki S.S."/>
            <person name="Althoff F."/>
            <person name="Araki T."/>
            <person name="Arteaga-Vazquez M.A."/>
            <person name="Balasubrmanian S."/>
            <person name="Barry K."/>
            <person name="Bauer D."/>
            <person name="Boehm C.R."/>
            <person name="Briginshaw L."/>
            <person name="Caballero-Perez J."/>
            <person name="Catarino B."/>
            <person name="Chen F."/>
            <person name="Chiyoda S."/>
            <person name="Chovatia M."/>
            <person name="Davies K.M."/>
            <person name="Delmans M."/>
            <person name="Demura T."/>
            <person name="Dierschke T."/>
            <person name="Dolan L."/>
            <person name="Dorantes-Acosta A.E."/>
            <person name="Eklund D.M."/>
            <person name="Florent S.N."/>
            <person name="Flores-Sandoval E."/>
            <person name="Fujiyama A."/>
            <person name="Fukuzawa H."/>
            <person name="Galik B."/>
            <person name="Grimanelli D."/>
            <person name="Grimwood J."/>
            <person name="Grossniklaus U."/>
            <person name="Hamada T."/>
            <person name="Haseloff J."/>
            <person name="Hetherington A.J."/>
            <person name="Higo A."/>
            <person name="Hirakawa Y."/>
            <person name="Hundley H.N."/>
            <person name="Ikeda Y."/>
            <person name="Inoue K."/>
            <person name="Inoue S.I."/>
            <person name="Ishida S."/>
            <person name="Jia Q."/>
            <person name="Kakita M."/>
            <person name="Kanazawa T."/>
            <person name="Kawai Y."/>
            <person name="Kawashima T."/>
            <person name="Kennedy M."/>
            <person name="Kinose K."/>
            <person name="Kinoshita T."/>
            <person name="Kohara Y."/>
            <person name="Koide E."/>
            <person name="Komatsu K."/>
            <person name="Kopischke S."/>
            <person name="Kubo M."/>
            <person name="Kyozuka J."/>
            <person name="Lagercrantz U."/>
            <person name="Lin S.S."/>
            <person name="Lindquist E."/>
            <person name="Lipzen A.M."/>
            <person name="Lu C.W."/>
            <person name="De Luna E."/>
            <person name="Martienssen R.A."/>
            <person name="Minamino N."/>
            <person name="Mizutani M."/>
            <person name="Mizutani M."/>
            <person name="Mochizuki N."/>
            <person name="Monte I."/>
            <person name="Mosher R."/>
            <person name="Nagasaki H."/>
            <person name="Nakagami H."/>
            <person name="Naramoto S."/>
            <person name="Nishitani K."/>
            <person name="Ohtani M."/>
            <person name="Okamoto T."/>
            <person name="Okumura M."/>
            <person name="Phillips J."/>
            <person name="Pollak B."/>
            <person name="Reinders A."/>
            <person name="Rovekamp M."/>
            <person name="Sano R."/>
            <person name="Sawa S."/>
            <person name="Schmid M.W."/>
            <person name="Shirakawa M."/>
            <person name="Solano R."/>
            <person name="Spunde A."/>
            <person name="Suetsugu N."/>
            <person name="Sugano S."/>
            <person name="Sugiyama A."/>
            <person name="Sun R."/>
            <person name="Suzuki Y."/>
            <person name="Takenaka M."/>
            <person name="Takezawa D."/>
            <person name="Tomogane H."/>
            <person name="Tsuzuki M."/>
            <person name="Ueda T."/>
            <person name="Umeda M."/>
            <person name="Ward J.M."/>
            <person name="Watanabe Y."/>
            <person name="Yazaki K."/>
            <person name="Yokoyama R."/>
            <person name="Yoshitake Y."/>
            <person name="Yotsui I."/>
            <person name="Zachgo S."/>
            <person name="Schmutz J."/>
        </authorList>
    </citation>
    <scope>NUCLEOTIDE SEQUENCE [LARGE SCALE GENOMIC DNA]</scope>
    <source>
        <strain evidence="2">Tak-1</strain>
    </source>
</reference>
<proteinExistence type="predicted"/>
<dbReference type="AlphaFoldDB" id="A0A2R6WR00"/>
<gene>
    <name evidence="1" type="ORF">MARPO_0065s0088</name>
</gene>
<protein>
    <submittedName>
        <fullName evidence="1">Uncharacterized protein</fullName>
    </submittedName>
</protein>
<evidence type="ECO:0000313" key="2">
    <source>
        <dbReference type="Proteomes" id="UP000244005"/>
    </source>
</evidence>
<name>A0A2R6WR00_MARPO</name>
<evidence type="ECO:0000313" key="1">
    <source>
        <dbReference type="EMBL" id="PTQ36292.1"/>
    </source>
</evidence>
<sequence length="67" mass="7498">MKSRPEMRWRLCPPILDGVYQTIGSKIMLQGGSAGRMWSSGCTDKAVERSIDHAAVRSQSTTYFEDC</sequence>
<dbReference type="EMBL" id="KZ772737">
    <property type="protein sequence ID" value="PTQ36292.1"/>
    <property type="molecule type" value="Genomic_DNA"/>
</dbReference>
<dbReference type="Proteomes" id="UP000244005">
    <property type="component" value="Unassembled WGS sequence"/>
</dbReference>
<organism evidence="1 2">
    <name type="scientific">Marchantia polymorpha</name>
    <name type="common">Common liverwort</name>
    <name type="synonym">Marchantia aquatica</name>
    <dbReference type="NCBI Taxonomy" id="3197"/>
    <lineage>
        <taxon>Eukaryota</taxon>
        <taxon>Viridiplantae</taxon>
        <taxon>Streptophyta</taxon>
        <taxon>Embryophyta</taxon>
        <taxon>Marchantiophyta</taxon>
        <taxon>Marchantiopsida</taxon>
        <taxon>Marchantiidae</taxon>
        <taxon>Marchantiales</taxon>
        <taxon>Marchantiaceae</taxon>
        <taxon>Marchantia</taxon>
    </lineage>
</organism>
<accession>A0A2R6WR00</accession>
<dbReference type="Gramene" id="Mp1g22890.1">
    <property type="protein sequence ID" value="Mp1g22890.1.cds1"/>
    <property type="gene ID" value="Mp1g22890"/>
</dbReference>